<sequence length="76" mass="8792">MTINRQSLHEILRIRALKQKLSISESSIYNKLNPKSRYFDKTFPRPIRLSPGCVGWVLSEVEAYIEARIAASRNDD</sequence>
<proteinExistence type="predicted"/>
<protein>
    <submittedName>
        <fullName evidence="1">AlpA family phage regulatory protein</fullName>
    </submittedName>
</protein>
<dbReference type="Proteomes" id="UP000655523">
    <property type="component" value="Unassembled WGS sequence"/>
</dbReference>
<accession>A0A972NNC4</accession>
<keyword evidence="2" id="KW-1185">Reference proteome</keyword>
<organism evidence="1 2">
    <name type="scientific">Paraburkholderia elongata</name>
    <dbReference type="NCBI Taxonomy" id="2675747"/>
    <lineage>
        <taxon>Bacteria</taxon>
        <taxon>Pseudomonadati</taxon>
        <taxon>Pseudomonadota</taxon>
        <taxon>Betaproteobacteria</taxon>
        <taxon>Burkholderiales</taxon>
        <taxon>Burkholderiaceae</taxon>
        <taxon>Paraburkholderia</taxon>
    </lineage>
</organism>
<dbReference type="Pfam" id="PF05930">
    <property type="entry name" value="Phage_AlpA"/>
    <property type="match status" value="1"/>
</dbReference>
<dbReference type="PANTHER" id="PTHR36154:SF1">
    <property type="entry name" value="DNA-BINDING TRANSCRIPTIONAL ACTIVATOR ALPA"/>
    <property type="match status" value="1"/>
</dbReference>
<comment type="caution">
    <text evidence="1">The sequence shown here is derived from an EMBL/GenBank/DDBJ whole genome shotgun (WGS) entry which is preliminary data.</text>
</comment>
<evidence type="ECO:0000313" key="2">
    <source>
        <dbReference type="Proteomes" id="UP000655523"/>
    </source>
</evidence>
<gene>
    <name evidence="1" type="ORF">GNZ13_19580</name>
</gene>
<dbReference type="InterPro" id="IPR010260">
    <property type="entry name" value="AlpA"/>
</dbReference>
<evidence type="ECO:0000313" key="1">
    <source>
        <dbReference type="EMBL" id="NPT56726.1"/>
    </source>
</evidence>
<dbReference type="AlphaFoldDB" id="A0A972NNC4"/>
<dbReference type="PANTHER" id="PTHR36154">
    <property type="entry name" value="DNA-BINDING TRANSCRIPTIONAL ACTIVATOR ALPA"/>
    <property type="match status" value="1"/>
</dbReference>
<name>A0A972NNC4_9BURK</name>
<reference evidence="1 2" key="1">
    <citation type="submission" date="2019-11" db="EMBL/GenBank/DDBJ databases">
        <title>Metabolism of dissolved organic matter in forest soils.</title>
        <authorList>
            <person name="Cyle K.T."/>
            <person name="Wilhelm R.C."/>
            <person name="Martinez C.E."/>
        </authorList>
    </citation>
    <scope>NUCLEOTIDE SEQUENCE [LARGE SCALE GENOMIC DNA]</scope>
    <source>
        <strain evidence="1 2">5N</strain>
    </source>
</reference>
<dbReference type="RefSeq" id="WP_172167339.1">
    <property type="nucleotide sequence ID" value="NZ_WOEZ01000100.1"/>
</dbReference>
<dbReference type="InterPro" id="IPR052931">
    <property type="entry name" value="Prophage_regulatory_activator"/>
</dbReference>
<dbReference type="EMBL" id="WOEZ01000100">
    <property type="protein sequence ID" value="NPT56726.1"/>
    <property type="molecule type" value="Genomic_DNA"/>
</dbReference>